<dbReference type="AlphaFoldDB" id="A0A1C6TRP7"/>
<evidence type="ECO:0000256" key="7">
    <source>
        <dbReference type="SAM" id="MobiDB-lite"/>
    </source>
</evidence>
<dbReference type="EMBL" id="FMHZ01000002">
    <property type="protein sequence ID" value="SCL44450.1"/>
    <property type="molecule type" value="Genomic_DNA"/>
</dbReference>
<comment type="subcellular location">
    <subcellularLocation>
        <location evidence="1">Cell membrane</location>
        <topology evidence="1">Multi-pass membrane protein</topology>
    </subcellularLocation>
</comment>
<feature type="transmembrane region" description="Helical" evidence="8">
    <location>
        <begin position="257"/>
        <end position="275"/>
    </location>
</feature>
<evidence type="ECO:0000256" key="4">
    <source>
        <dbReference type="ARBA" id="ARBA00022692"/>
    </source>
</evidence>
<dbReference type="OrthoDB" id="9815525at2"/>
<keyword evidence="5 8" id="KW-1133">Transmembrane helix</keyword>
<dbReference type="CDD" id="cd06173">
    <property type="entry name" value="MFS_MefA_like"/>
    <property type="match status" value="1"/>
</dbReference>
<evidence type="ECO:0000256" key="8">
    <source>
        <dbReference type="SAM" id="Phobius"/>
    </source>
</evidence>
<evidence type="ECO:0000256" key="1">
    <source>
        <dbReference type="ARBA" id="ARBA00004651"/>
    </source>
</evidence>
<name>A0A1C6TRP7_9ACTN</name>
<keyword evidence="4 8" id="KW-0812">Transmembrane</keyword>
<dbReference type="InterPro" id="IPR036259">
    <property type="entry name" value="MFS_trans_sf"/>
</dbReference>
<dbReference type="Gene3D" id="1.20.1250.20">
    <property type="entry name" value="MFS general substrate transporter like domains"/>
    <property type="match status" value="1"/>
</dbReference>
<dbReference type="STRING" id="47855.GA0070606_0298"/>
<evidence type="ECO:0000313" key="10">
    <source>
        <dbReference type="Proteomes" id="UP000199001"/>
    </source>
</evidence>
<feature type="transmembrane region" description="Helical" evidence="8">
    <location>
        <begin position="52"/>
        <end position="70"/>
    </location>
</feature>
<organism evidence="9 10">
    <name type="scientific">Micromonospora citrea</name>
    <dbReference type="NCBI Taxonomy" id="47855"/>
    <lineage>
        <taxon>Bacteria</taxon>
        <taxon>Bacillati</taxon>
        <taxon>Actinomycetota</taxon>
        <taxon>Actinomycetes</taxon>
        <taxon>Micromonosporales</taxon>
        <taxon>Micromonosporaceae</taxon>
        <taxon>Micromonospora</taxon>
    </lineage>
</organism>
<feature type="transmembrane region" description="Helical" evidence="8">
    <location>
        <begin position="312"/>
        <end position="333"/>
    </location>
</feature>
<feature type="transmembrane region" description="Helical" evidence="8">
    <location>
        <begin position="380"/>
        <end position="396"/>
    </location>
</feature>
<protein>
    <submittedName>
        <fullName evidence="9">Predicted arabinose efflux permease, MFS family</fullName>
    </submittedName>
</protein>
<keyword evidence="6 8" id="KW-0472">Membrane</keyword>
<feature type="transmembrane region" description="Helical" evidence="8">
    <location>
        <begin position="224"/>
        <end position="245"/>
    </location>
</feature>
<feature type="region of interest" description="Disordered" evidence="7">
    <location>
        <begin position="407"/>
        <end position="443"/>
    </location>
</feature>
<evidence type="ECO:0000313" key="9">
    <source>
        <dbReference type="EMBL" id="SCL44450.1"/>
    </source>
</evidence>
<evidence type="ECO:0000256" key="5">
    <source>
        <dbReference type="ARBA" id="ARBA00022989"/>
    </source>
</evidence>
<dbReference type="SUPFAM" id="SSF103473">
    <property type="entry name" value="MFS general substrate transporter"/>
    <property type="match status" value="1"/>
</dbReference>
<keyword evidence="3" id="KW-1003">Cell membrane</keyword>
<proteinExistence type="predicted"/>
<keyword evidence="10" id="KW-1185">Reference proteome</keyword>
<dbReference type="GO" id="GO:0005886">
    <property type="term" value="C:plasma membrane"/>
    <property type="evidence" value="ECO:0007669"/>
    <property type="project" value="UniProtKB-SubCell"/>
</dbReference>
<feature type="transmembrane region" description="Helical" evidence="8">
    <location>
        <begin position="287"/>
        <end position="306"/>
    </location>
</feature>
<accession>A0A1C6TRP7</accession>
<evidence type="ECO:0000256" key="6">
    <source>
        <dbReference type="ARBA" id="ARBA00023136"/>
    </source>
</evidence>
<sequence length="443" mass="46757">MSDSLWRHRDFMVLWSGRTLSEVGDAVSMLAIPLLAVTVLDASAVEVGVLAATRMVAYLFLSLPAGVWVDRMRKRRVMVVCHLARAGLVATVAVGAWAGWVTMAQLWIVALLSSVCTVLYETAHQSFLPSVVAGDQLLDANGKLTTTYSVSRIAGYGVGGALVSALGVARTVGVDALAYVVNALSLLLLRRPEQPPAVARGRNFRRELGAGLSFVFRHPIMPRLVAASASLNLFSQMIFALAVLYLVRDLRLSEHMVGVVLALTTLGGIGGGLVSARLARLVGTARIIWIAPLGLGWTVLLVPAAQPGWGPIAYTAGMAGLGAVFAIYNAAAISYRQRVCPPDLLGRMTASVRWVIFGVMPVGALTGGLLGSWLGVRPTLWVAAAGVWASGLLLYLSPLRRWRDLPDEAVAPDGGQPPTRLPAPHGRSPVDPAGKAMGGVRGG</sequence>
<dbReference type="RefSeq" id="WP_091094696.1">
    <property type="nucleotide sequence ID" value="NZ_FMHZ01000002.1"/>
</dbReference>
<dbReference type="Pfam" id="PF05977">
    <property type="entry name" value="MFS_3"/>
    <property type="match status" value="1"/>
</dbReference>
<dbReference type="PANTHER" id="PTHR23513:SF6">
    <property type="entry name" value="MAJOR FACILITATOR SUPERFAMILY ASSOCIATED DOMAIN-CONTAINING PROTEIN"/>
    <property type="match status" value="1"/>
</dbReference>
<feature type="transmembrane region" description="Helical" evidence="8">
    <location>
        <begin position="354"/>
        <end position="374"/>
    </location>
</feature>
<dbReference type="PANTHER" id="PTHR23513">
    <property type="entry name" value="INTEGRAL MEMBRANE EFFLUX PROTEIN-RELATED"/>
    <property type="match status" value="1"/>
</dbReference>
<keyword evidence="2" id="KW-0813">Transport</keyword>
<evidence type="ECO:0000256" key="2">
    <source>
        <dbReference type="ARBA" id="ARBA00022448"/>
    </source>
</evidence>
<evidence type="ECO:0000256" key="3">
    <source>
        <dbReference type="ARBA" id="ARBA00022475"/>
    </source>
</evidence>
<dbReference type="InterPro" id="IPR010290">
    <property type="entry name" value="TM_effector"/>
</dbReference>
<feature type="transmembrane region" description="Helical" evidence="8">
    <location>
        <begin position="77"/>
        <end position="98"/>
    </location>
</feature>
<feature type="transmembrane region" description="Helical" evidence="8">
    <location>
        <begin position="20"/>
        <end position="40"/>
    </location>
</feature>
<reference evidence="10" key="1">
    <citation type="submission" date="2016-06" db="EMBL/GenBank/DDBJ databases">
        <authorList>
            <person name="Varghese N."/>
            <person name="Submissions Spin"/>
        </authorList>
    </citation>
    <scope>NUCLEOTIDE SEQUENCE [LARGE SCALE GENOMIC DNA]</scope>
    <source>
        <strain evidence="10">DSM 43903</strain>
    </source>
</reference>
<dbReference type="Proteomes" id="UP000199001">
    <property type="component" value="Unassembled WGS sequence"/>
</dbReference>
<gene>
    <name evidence="9" type="ORF">GA0070606_0298</name>
</gene>